<dbReference type="GO" id="GO:0043066">
    <property type="term" value="P:negative regulation of apoptotic process"/>
    <property type="evidence" value="ECO:0007669"/>
    <property type="project" value="TreeGrafter"/>
</dbReference>
<sequence length="453" mass="51864">MASSNPSGSIARITKEIANIQKGSDLSLAVAFKDTDVRHVRALIVGPPDTPYEFGFFEFSIKFGHDYPIKAPSVRCITTNYGRTRFNPNIYNCGKVCLSILGTWEGEPGEQWSSAQGLESVLLSVQSLMSAHPYENEPGFEGMSKKEETKPRNYIAKIRHETIRIAVLQRLETLLDIGEDATLVTPTRRSKEKTYSAEVAYQALTEPWDPFADLLKRRFLWYYDTYAKTIERASSEQRDGERFDIMEFEGGNSNWMIGRFEYKRLEQRLKNVAQALEKERKDWEREGAQQVQQQTQPAVQLAFQFKQLQQRWNQGTYSCAKKEISLPDPTNPFVWNLTLFGKPMSNLDGGVFNITLSIPPNFPEAQPRAKMETPIFHRRVTSAGYLCYFPPKPEEISSHLQAIVAALEDDENPTFDPRAVVNIAAFDLFWGGEEKRKVYHRKLRRSAQESSEF</sequence>
<evidence type="ECO:0000256" key="12">
    <source>
        <dbReference type="ARBA" id="ARBA00041798"/>
    </source>
</evidence>
<evidence type="ECO:0000313" key="17">
    <source>
        <dbReference type="EMBL" id="KAF2480457.1"/>
    </source>
</evidence>
<keyword evidence="5" id="KW-0808">Transferase</keyword>
<evidence type="ECO:0000256" key="4">
    <source>
        <dbReference type="ARBA" id="ARBA00022490"/>
    </source>
</evidence>
<dbReference type="EC" id="2.3.2.23" evidence="3"/>
<dbReference type="AlphaFoldDB" id="A0A6A6PMH5"/>
<keyword evidence="10" id="KW-0539">Nucleus</keyword>
<feature type="domain" description="UBC core" evidence="16">
    <location>
        <begin position="8"/>
        <end position="167"/>
    </location>
</feature>
<dbReference type="SMART" id="SM00212">
    <property type="entry name" value="UBCc"/>
    <property type="match status" value="1"/>
</dbReference>
<dbReference type="EMBL" id="MU001639">
    <property type="protein sequence ID" value="KAF2480457.1"/>
    <property type="molecule type" value="Genomic_DNA"/>
</dbReference>
<keyword evidence="15" id="KW-0175">Coiled coil</keyword>
<dbReference type="PANTHER" id="PTHR46116:SF26">
    <property type="entry name" value="UBIQUITIN-CONJUGATING ENZYME E2 Z"/>
    <property type="match status" value="1"/>
</dbReference>
<name>A0A6A6PMH5_9PEZI</name>
<dbReference type="GeneID" id="54472464"/>
<keyword evidence="18" id="KW-1185">Reference proteome</keyword>
<keyword evidence="4" id="KW-0963">Cytoplasm</keyword>
<evidence type="ECO:0000256" key="9">
    <source>
        <dbReference type="ARBA" id="ARBA00022840"/>
    </source>
</evidence>
<dbReference type="GO" id="GO:0006915">
    <property type="term" value="P:apoptotic process"/>
    <property type="evidence" value="ECO:0007669"/>
    <property type="project" value="UniProtKB-KW"/>
</dbReference>
<evidence type="ECO:0000256" key="8">
    <source>
        <dbReference type="ARBA" id="ARBA00022786"/>
    </source>
</evidence>
<dbReference type="InterPro" id="IPR000608">
    <property type="entry name" value="UBC"/>
</dbReference>
<evidence type="ECO:0000259" key="16">
    <source>
        <dbReference type="PROSITE" id="PS50127"/>
    </source>
</evidence>
<proteinExistence type="predicted"/>
<dbReference type="Gene3D" id="3.10.110.10">
    <property type="entry name" value="Ubiquitin Conjugating Enzyme"/>
    <property type="match status" value="2"/>
</dbReference>
<dbReference type="Pfam" id="PF00179">
    <property type="entry name" value="UQ_con"/>
    <property type="match status" value="2"/>
</dbReference>
<feature type="coiled-coil region" evidence="15">
    <location>
        <begin position="262"/>
        <end position="293"/>
    </location>
</feature>
<dbReference type="SUPFAM" id="SSF54495">
    <property type="entry name" value="UBC-like"/>
    <property type="match status" value="2"/>
</dbReference>
<protein>
    <recommendedName>
        <fullName evidence="11">Ubiquitin-conjugating enzyme E2 Z</fullName>
        <ecNumber evidence="3">2.3.2.23</ecNumber>
    </recommendedName>
    <alternativeName>
        <fullName evidence="12">E2 ubiquitin-conjugating enzyme Z</fullName>
    </alternativeName>
    <alternativeName>
        <fullName evidence="14">Ubiquitin carrier protein Z</fullName>
    </alternativeName>
    <alternativeName>
        <fullName evidence="13">Ubiquitin-protein ligase Z</fullName>
    </alternativeName>
</protein>
<feature type="domain" description="UBC core" evidence="16">
    <location>
        <begin position="303"/>
        <end position="452"/>
    </location>
</feature>
<evidence type="ECO:0000256" key="15">
    <source>
        <dbReference type="SAM" id="Coils"/>
    </source>
</evidence>
<dbReference type="GO" id="GO:0061631">
    <property type="term" value="F:ubiquitin conjugating enzyme activity"/>
    <property type="evidence" value="ECO:0007669"/>
    <property type="project" value="UniProtKB-EC"/>
</dbReference>
<evidence type="ECO:0000256" key="1">
    <source>
        <dbReference type="ARBA" id="ARBA00004123"/>
    </source>
</evidence>
<evidence type="ECO:0000256" key="14">
    <source>
        <dbReference type="ARBA" id="ARBA00042401"/>
    </source>
</evidence>
<evidence type="ECO:0000256" key="13">
    <source>
        <dbReference type="ARBA" id="ARBA00042316"/>
    </source>
</evidence>
<organism evidence="17 18">
    <name type="scientific">Neohortaea acidophila</name>
    <dbReference type="NCBI Taxonomy" id="245834"/>
    <lineage>
        <taxon>Eukaryota</taxon>
        <taxon>Fungi</taxon>
        <taxon>Dikarya</taxon>
        <taxon>Ascomycota</taxon>
        <taxon>Pezizomycotina</taxon>
        <taxon>Dothideomycetes</taxon>
        <taxon>Dothideomycetidae</taxon>
        <taxon>Mycosphaerellales</taxon>
        <taxon>Teratosphaeriaceae</taxon>
        <taxon>Neohortaea</taxon>
    </lineage>
</organism>
<evidence type="ECO:0000256" key="5">
    <source>
        <dbReference type="ARBA" id="ARBA00022679"/>
    </source>
</evidence>
<keyword evidence="8" id="KW-0833">Ubl conjugation pathway</keyword>
<dbReference type="CDD" id="cd00195">
    <property type="entry name" value="UBCc_UEV"/>
    <property type="match status" value="1"/>
</dbReference>
<evidence type="ECO:0000256" key="11">
    <source>
        <dbReference type="ARBA" id="ARBA00039894"/>
    </source>
</evidence>
<dbReference type="GO" id="GO:0005634">
    <property type="term" value="C:nucleus"/>
    <property type="evidence" value="ECO:0007669"/>
    <property type="project" value="UniProtKB-SubCell"/>
</dbReference>
<dbReference type="Proteomes" id="UP000799767">
    <property type="component" value="Unassembled WGS sequence"/>
</dbReference>
<accession>A0A6A6PMH5</accession>
<dbReference type="OrthoDB" id="1926878at2759"/>
<dbReference type="CDD" id="cd23809">
    <property type="entry name" value="UBCc_UBE2Z"/>
    <property type="match status" value="1"/>
</dbReference>
<evidence type="ECO:0000256" key="10">
    <source>
        <dbReference type="ARBA" id="ARBA00023242"/>
    </source>
</evidence>
<keyword evidence="7" id="KW-0547">Nucleotide-binding</keyword>
<gene>
    <name evidence="17" type="ORF">BDY17DRAFT_254746</name>
</gene>
<keyword evidence="9" id="KW-0067">ATP-binding</keyword>
<dbReference type="GO" id="GO:0005737">
    <property type="term" value="C:cytoplasm"/>
    <property type="evidence" value="ECO:0007669"/>
    <property type="project" value="UniProtKB-SubCell"/>
</dbReference>
<evidence type="ECO:0000313" key="18">
    <source>
        <dbReference type="Proteomes" id="UP000799767"/>
    </source>
</evidence>
<comment type="subcellular location">
    <subcellularLocation>
        <location evidence="2">Cytoplasm</location>
    </subcellularLocation>
    <subcellularLocation>
        <location evidence="1">Nucleus</location>
    </subcellularLocation>
</comment>
<dbReference type="GO" id="GO:0004869">
    <property type="term" value="F:cysteine-type endopeptidase inhibitor activity"/>
    <property type="evidence" value="ECO:0007669"/>
    <property type="project" value="TreeGrafter"/>
</dbReference>
<evidence type="ECO:0000256" key="6">
    <source>
        <dbReference type="ARBA" id="ARBA00022703"/>
    </source>
</evidence>
<dbReference type="PANTHER" id="PTHR46116">
    <property type="entry name" value="(E3-INDEPENDENT) E2 UBIQUITIN-CONJUGATING ENZYME"/>
    <property type="match status" value="1"/>
</dbReference>
<evidence type="ECO:0000256" key="2">
    <source>
        <dbReference type="ARBA" id="ARBA00004496"/>
    </source>
</evidence>
<dbReference type="InterPro" id="IPR016135">
    <property type="entry name" value="UBQ-conjugating_enzyme/RWD"/>
</dbReference>
<dbReference type="PROSITE" id="PS50127">
    <property type="entry name" value="UBC_2"/>
    <property type="match status" value="2"/>
</dbReference>
<dbReference type="RefSeq" id="XP_033587027.1">
    <property type="nucleotide sequence ID" value="XM_033731462.1"/>
</dbReference>
<keyword evidence="6" id="KW-0053">Apoptosis</keyword>
<evidence type="ECO:0000256" key="3">
    <source>
        <dbReference type="ARBA" id="ARBA00012486"/>
    </source>
</evidence>
<dbReference type="GO" id="GO:0005524">
    <property type="term" value="F:ATP binding"/>
    <property type="evidence" value="ECO:0007669"/>
    <property type="project" value="UniProtKB-KW"/>
</dbReference>
<evidence type="ECO:0000256" key="7">
    <source>
        <dbReference type="ARBA" id="ARBA00022741"/>
    </source>
</evidence>
<reference evidence="17" key="1">
    <citation type="journal article" date="2020" name="Stud. Mycol.">
        <title>101 Dothideomycetes genomes: a test case for predicting lifestyles and emergence of pathogens.</title>
        <authorList>
            <person name="Haridas S."/>
            <person name="Albert R."/>
            <person name="Binder M."/>
            <person name="Bloem J."/>
            <person name="Labutti K."/>
            <person name="Salamov A."/>
            <person name="Andreopoulos B."/>
            <person name="Baker S."/>
            <person name="Barry K."/>
            <person name="Bills G."/>
            <person name="Bluhm B."/>
            <person name="Cannon C."/>
            <person name="Castanera R."/>
            <person name="Culley D."/>
            <person name="Daum C."/>
            <person name="Ezra D."/>
            <person name="Gonzalez J."/>
            <person name="Henrissat B."/>
            <person name="Kuo A."/>
            <person name="Liang C."/>
            <person name="Lipzen A."/>
            <person name="Lutzoni F."/>
            <person name="Magnuson J."/>
            <person name="Mondo S."/>
            <person name="Nolan M."/>
            <person name="Ohm R."/>
            <person name="Pangilinan J."/>
            <person name="Park H.-J."/>
            <person name="Ramirez L."/>
            <person name="Alfaro M."/>
            <person name="Sun H."/>
            <person name="Tritt A."/>
            <person name="Yoshinaga Y."/>
            <person name="Zwiers L.-H."/>
            <person name="Turgeon B."/>
            <person name="Goodwin S."/>
            <person name="Spatafora J."/>
            <person name="Crous P."/>
            <person name="Grigoriev I."/>
        </authorList>
    </citation>
    <scope>NUCLEOTIDE SEQUENCE</scope>
    <source>
        <strain evidence="17">CBS 113389</strain>
    </source>
</reference>